<dbReference type="PANTHER" id="PTHR30295">
    <property type="entry name" value="BACTERIOFERRITIN"/>
    <property type="match status" value="1"/>
</dbReference>
<dbReference type="EC" id="1.16.3.1" evidence="6"/>
<evidence type="ECO:0000256" key="5">
    <source>
        <dbReference type="ARBA" id="ARBA00023004"/>
    </source>
</evidence>
<gene>
    <name evidence="9" type="primary">bfr_1</name>
    <name evidence="9" type="ORF">Mal52_12180</name>
</gene>
<dbReference type="Proteomes" id="UP000319383">
    <property type="component" value="Chromosome"/>
</dbReference>
<dbReference type="CDD" id="cd00907">
    <property type="entry name" value="Bacterioferritin"/>
    <property type="match status" value="1"/>
</dbReference>
<keyword evidence="2 6" id="KW-0409">Iron storage</keyword>
<keyword evidence="3" id="KW-0349">Heme</keyword>
<evidence type="ECO:0000313" key="10">
    <source>
        <dbReference type="Proteomes" id="UP000319383"/>
    </source>
</evidence>
<feature type="binding site" evidence="7">
    <location>
        <position position="17"/>
    </location>
    <ligand>
        <name>Fe cation</name>
        <dbReference type="ChEBI" id="CHEBI:24875"/>
        <label>1</label>
    </ligand>
</feature>
<dbReference type="AlphaFoldDB" id="A0A517ZJV8"/>
<dbReference type="InterPro" id="IPR008331">
    <property type="entry name" value="Ferritin_DPS_dom"/>
</dbReference>
<comment type="similarity">
    <text evidence="1 6">Belongs to the bacterioferritin family.</text>
</comment>
<dbReference type="EMBL" id="CP036276">
    <property type="protein sequence ID" value="QDU42751.1"/>
    <property type="molecule type" value="Genomic_DNA"/>
</dbReference>
<dbReference type="InterPro" id="IPR012347">
    <property type="entry name" value="Ferritin-like"/>
</dbReference>
<comment type="function">
    <text evidence="6">Iron-storage protein, whose ferroxidase center binds Fe(2+), oxidizes it using dioxygen to Fe(3+), and participates in the subsequent Fe(3+) oxide mineral core formation within the central cavity of the BFR protein shell.</text>
</comment>
<feature type="binding site" evidence="7">
    <location>
        <position position="129"/>
    </location>
    <ligand>
        <name>Fe cation</name>
        <dbReference type="ChEBI" id="CHEBI:24875"/>
        <label>2</label>
    </ligand>
</feature>
<feature type="domain" description="Ferritin-like diiron" evidence="8">
    <location>
        <begin position="1"/>
        <end position="144"/>
    </location>
</feature>
<dbReference type="Pfam" id="PF00210">
    <property type="entry name" value="Ferritin"/>
    <property type="match status" value="1"/>
</dbReference>
<dbReference type="PRINTS" id="PR00601">
    <property type="entry name" value="BACFERRITIN"/>
</dbReference>
<feature type="binding site" evidence="7">
    <location>
        <position position="50"/>
    </location>
    <ligand>
        <name>Fe cation</name>
        <dbReference type="ChEBI" id="CHEBI:24875"/>
        <label>1</label>
    </ligand>
</feature>
<comment type="catalytic activity">
    <reaction evidence="6">
        <text>4 Fe(2+) + O2 + 4 H(+) = 4 Fe(3+) + 2 H2O</text>
        <dbReference type="Rhea" id="RHEA:11148"/>
        <dbReference type="ChEBI" id="CHEBI:15377"/>
        <dbReference type="ChEBI" id="CHEBI:15378"/>
        <dbReference type="ChEBI" id="CHEBI:15379"/>
        <dbReference type="ChEBI" id="CHEBI:29033"/>
        <dbReference type="ChEBI" id="CHEBI:29034"/>
        <dbReference type="EC" id="1.16.3.1"/>
    </reaction>
</comment>
<dbReference type="KEGG" id="sdyn:Mal52_12180"/>
<dbReference type="PROSITE" id="PS50905">
    <property type="entry name" value="FERRITIN_LIKE"/>
    <property type="match status" value="1"/>
</dbReference>
<evidence type="ECO:0000256" key="3">
    <source>
        <dbReference type="ARBA" id="ARBA00022617"/>
    </source>
</evidence>
<feature type="binding site" evidence="7">
    <location>
        <position position="126"/>
    </location>
    <ligand>
        <name>Fe cation</name>
        <dbReference type="ChEBI" id="CHEBI:24875"/>
        <label>2</label>
    </ligand>
</feature>
<keyword evidence="9" id="KW-0560">Oxidoreductase</keyword>
<feature type="binding site" evidence="7">
    <location>
        <position position="126"/>
    </location>
    <ligand>
        <name>Fe cation</name>
        <dbReference type="ChEBI" id="CHEBI:24875"/>
        <label>1</label>
    </ligand>
</feature>
<feature type="binding site" evidence="7">
    <location>
        <position position="50"/>
    </location>
    <ligand>
        <name>Fe cation</name>
        <dbReference type="ChEBI" id="CHEBI:24875"/>
        <label>2</label>
    </ligand>
</feature>
<feature type="binding site" evidence="7">
    <location>
        <position position="49"/>
    </location>
    <ligand>
        <name>Fe cation</name>
        <dbReference type="ChEBI" id="CHEBI:24875"/>
        <label>3</label>
    </ligand>
</feature>
<dbReference type="SUPFAM" id="SSF47240">
    <property type="entry name" value="Ferritin-like"/>
    <property type="match status" value="1"/>
</dbReference>
<evidence type="ECO:0000256" key="1">
    <source>
        <dbReference type="ARBA" id="ARBA00008093"/>
    </source>
</evidence>
<name>A0A517ZJV8_9PLAN</name>
<feature type="binding site" evidence="7">
    <location>
        <position position="93"/>
    </location>
    <ligand>
        <name>Fe cation</name>
        <dbReference type="ChEBI" id="CHEBI:24875"/>
        <label>2</label>
    </ligand>
</feature>
<protein>
    <recommendedName>
        <fullName evidence="6">Bacterioferritin</fullName>
        <ecNumber evidence="6">1.16.3.1</ecNumber>
    </recommendedName>
</protein>
<feature type="binding site" evidence="7">
    <location>
        <position position="53"/>
    </location>
    <ligand>
        <name>Fe cation</name>
        <dbReference type="ChEBI" id="CHEBI:24875"/>
        <label>1</label>
    </ligand>
</feature>
<dbReference type="InterPro" id="IPR009040">
    <property type="entry name" value="Ferritin-like_diiron"/>
</dbReference>
<dbReference type="InterPro" id="IPR002024">
    <property type="entry name" value="Bacterioferritin"/>
</dbReference>
<dbReference type="GO" id="GO:0006826">
    <property type="term" value="P:iron ion transport"/>
    <property type="evidence" value="ECO:0007669"/>
    <property type="project" value="InterPro"/>
</dbReference>
<organism evidence="9 10">
    <name type="scientific">Symmachiella dynata</name>
    <dbReference type="NCBI Taxonomy" id="2527995"/>
    <lineage>
        <taxon>Bacteria</taxon>
        <taxon>Pseudomonadati</taxon>
        <taxon>Planctomycetota</taxon>
        <taxon>Planctomycetia</taxon>
        <taxon>Planctomycetales</taxon>
        <taxon>Planctomycetaceae</taxon>
        <taxon>Symmachiella</taxon>
    </lineage>
</organism>
<dbReference type="PIRSF" id="PIRSF002560">
    <property type="entry name" value="Bacterioferritin"/>
    <property type="match status" value="1"/>
</dbReference>
<dbReference type="GO" id="GO:0006879">
    <property type="term" value="P:intracellular iron ion homeostasis"/>
    <property type="evidence" value="ECO:0007669"/>
    <property type="project" value="UniProtKB-KW"/>
</dbReference>
<sequence>MAKKQSIKNLQTALSMELTAAHQYQLHAGVLDDWGMTLLATQMREEMQEELGHSQEFMSRIMFLKGDPEMKMAKPPVRASSLKEMFESDLVDEKEAITFYTKSSLQAVEEGDLGSRAIFERIALDEEQHMSWLELQLDLLERMGESAYISKHIPSPGSSEQLA</sequence>
<accession>A0A517ZJV8</accession>
<proteinExistence type="inferred from homology"/>
<dbReference type="Gene3D" id="1.20.1260.10">
    <property type="match status" value="1"/>
</dbReference>
<evidence type="ECO:0000313" key="9">
    <source>
        <dbReference type="EMBL" id="QDU42751.1"/>
    </source>
</evidence>
<evidence type="ECO:0000259" key="8">
    <source>
        <dbReference type="PROSITE" id="PS50905"/>
    </source>
</evidence>
<evidence type="ECO:0000256" key="4">
    <source>
        <dbReference type="ARBA" id="ARBA00022723"/>
    </source>
</evidence>
<dbReference type="PANTHER" id="PTHR30295:SF0">
    <property type="entry name" value="BACTERIOFERRITIN"/>
    <property type="match status" value="1"/>
</dbReference>
<dbReference type="GO" id="GO:0020037">
    <property type="term" value="F:heme binding"/>
    <property type="evidence" value="ECO:0007669"/>
    <property type="project" value="TreeGrafter"/>
</dbReference>
<reference evidence="9 10" key="1">
    <citation type="submission" date="2019-02" db="EMBL/GenBank/DDBJ databases">
        <title>Deep-cultivation of Planctomycetes and their phenomic and genomic characterization uncovers novel biology.</title>
        <authorList>
            <person name="Wiegand S."/>
            <person name="Jogler M."/>
            <person name="Boedeker C."/>
            <person name="Pinto D."/>
            <person name="Vollmers J."/>
            <person name="Rivas-Marin E."/>
            <person name="Kohn T."/>
            <person name="Peeters S.H."/>
            <person name="Heuer A."/>
            <person name="Rast P."/>
            <person name="Oberbeckmann S."/>
            <person name="Bunk B."/>
            <person name="Jeske O."/>
            <person name="Meyerdierks A."/>
            <person name="Storesund J.E."/>
            <person name="Kallscheuer N."/>
            <person name="Luecker S."/>
            <person name="Lage O.M."/>
            <person name="Pohl T."/>
            <person name="Merkel B.J."/>
            <person name="Hornburger P."/>
            <person name="Mueller R.-W."/>
            <person name="Bruemmer F."/>
            <person name="Labrenz M."/>
            <person name="Spormann A.M."/>
            <person name="Op den Camp H."/>
            <person name="Overmann J."/>
            <person name="Amann R."/>
            <person name="Jetten M.S.M."/>
            <person name="Mascher T."/>
            <person name="Medema M.H."/>
            <person name="Devos D.P."/>
            <person name="Kaster A.-K."/>
            <person name="Ovreas L."/>
            <person name="Rohde M."/>
            <person name="Galperin M.Y."/>
            <person name="Jogler C."/>
        </authorList>
    </citation>
    <scope>NUCLEOTIDE SEQUENCE [LARGE SCALE GENOMIC DNA]</scope>
    <source>
        <strain evidence="9 10">Mal52</strain>
    </source>
</reference>
<dbReference type="InterPro" id="IPR009078">
    <property type="entry name" value="Ferritin-like_SF"/>
</dbReference>
<dbReference type="RefSeq" id="WP_145374764.1">
    <property type="nucleotide sequence ID" value="NZ_CAXBED010000067.1"/>
</dbReference>
<evidence type="ECO:0000256" key="7">
    <source>
        <dbReference type="PIRSR" id="PIRSR002560-1"/>
    </source>
</evidence>
<evidence type="ECO:0000256" key="6">
    <source>
        <dbReference type="PIRNR" id="PIRNR002560"/>
    </source>
</evidence>
<dbReference type="GO" id="GO:0004322">
    <property type="term" value="F:ferroxidase activity"/>
    <property type="evidence" value="ECO:0007669"/>
    <property type="project" value="UniProtKB-EC"/>
</dbReference>
<keyword evidence="5 6" id="KW-0408">Iron</keyword>
<keyword evidence="10" id="KW-1185">Reference proteome</keyword>
<keyword evidence="4 6" id="KW-0479">Metal-binding</keyword>
<dbReference type="GO" id="GO:0005829">
    <property type="term" value="C:cytosol"/>
    <property type="evidence" value="ECO:0007669"/>
    <property type="project" value="TreeGrafter"/>
</dbReference>
<evidence type="ECO:0000256" key="2">
    <source>
        <dbReference type="ARBA" id="ARBA00022434"/>
    </source>
</evidence>
<dbReference type="GO" id="GO:0008199">
    <property type="term" value="F:ferric iron binding"/>
    <property type="evidence" value="ECO:0007669"/>
    <property type="project" value="InterPro"/>
</dbReference>